<reference evidence="1" key="1">
    <citation type="submission" date="2023-03" db="EMBL/GenBank/DDBJ databases">
        <title>Massive genome expansion in bonnet fungi (Mycena s.s.) driven by repeated elements and novel gene families across ecological guilds.</title>
        <authorList>
            <consortium name="Lawrence Berkeley National Laboratory"/>
            <person name="Harder C.B."/>
            <person name="Miyauchi S."/>
            <person name="Viragh M."/>
            <person name="Kuo A."/>
            <person name="Thoen E."/>
            <person name="Andreopoulos B."/>
            <person name="Lu D."/>
            <person name="Skrede I."/>
            <person name="Drula E."/>
            <person name="Henrissat B."/>
            <person name="Morin E."/>
            <person name="Kohler A."/>
            <person name="Barry K."/>
            <person name="LaButti K."/>
            <person name="Morin E."/>
            <person name="Salamov A."/>
            <person name="Lipzen A."/>
            <person name="Mereny Z."/>
            <person name="Hegedus B."/>
            <person name="Baldrian P."/>
            <person name="Stursova M."/>
            <person name="Weitz H."/>
            <person name="Taylor A."/>
            <person name="Grigoriev I.V."/>
            <person name="Nagy L.G."/>
            <person name="Martin F."/>
            <person name="Kauserud H."/>
        </authorList>
    </citation>
    <scope>NUCLEOTIDE SEQUENCE</scope>
    <source>
        <strain evidence="1">CBHHK067</strain>
    </source>
</reference>
<gene>
    <name evidence="1" type="ORF">B0H17DRAFT_1123521</name>
</gene>
<evidence type="ECO:0000313" key="2">
    <source>
        <dbReference type="Proteomes" id="UP001221757"/>
    </source>
</evidence>
<comment type="caution">
    <text evidence="1">The sequence shown here is derived from an EMBL/GenBank/DDBJ whole genome shotgun (WGS) entry which is preliminary data.</text>
</comment>
<evidence type="ECO:0000313" key="1">
    <source>
        <dbReference type="EMBL" id="KAJ7710368.1"/>
    </source>
</evidence>
<proteinExistence type="predicted"/>
<keyword evidence="2" id="KW-1185">Reference proteome</keyword>
<organism evidence="1 2">
    <name type="scientific">Mycena rosella</name>
    <name type="common">Pink bonnet</name>
    <name type="synonym">Agaricus rosellus</name>
    <dbReference type="NCBI Taxonomy" id="1033263"/>
    <lineage>
        <taxon>Eukaryota</taxon>
        <taxon>Fungi</taxon>
        <taxon>Dikarya</taxon>
        <taxon>Basidiomycota</taxon>
        <taxon>Agaricomycotina</taxon>
        <taxon>Agaricomycetes</taxon>
        <taxon>Agaricomycetidae</taxon>
        <taxon>Agaricales</taxon>
        <taxon>Marasmiineae</taxon>
        <taxon>Mycenaceae</taxon>
        <taxon>Mycena</taxon>
    </lineage>
</organism>
<name>A0AAD7H2A8_MYCRO</name>
<dbReference type="AlphaFoldDB" id="A0AAD7H2A8"/>
<accession>A0AAD7H2A8</accession>
<dbReference type="Proteomes" id="UP001221757">
    <property type="component" value="Unassembled WGS sequence"/>
</dbReference>
<dbReference type="EMBL" id="JARKIE010000001">
    <property type="protein sequence ID" value="KAJ7710368.1"/>
    <property type="molecule type" value="Genomic_DNA"/>
</dbReference>
<sequence>MDTHYNREAAKDTLEKLLSTRLAEVQGKDDPSIQHLSGVQVNNLVVQETGDKRKLWRVGPANESGDMECETVFRVQGALSRVDLVARSSMGRSKATKAANFSQRVQIVGLGSALFDQAVANASLVQATFGRYFAGQTVTAWPVGTAEVFINASTRYFTRAVDDRAATAVAFGRGVDPLNALGPFNAQGLIHTEDNIVKYYKLVTDRGEPRYHSATPAEFRVGDLVEIRGTIVAFPSKANEIKTYYHMSSLIRLDTKYSIAAEDAKAAEWSKMHMQFAPASTMLRRNAAHLEEDEDVLRAHKKFKDMSVIDRAEKS</sequence>
<protein>
    <submittedName>
        <fullName evidence="1">Uncharacterized protein</fullName>
    </submittedName>
</protein>